<organism evidence="3 4">
    <name type="scientific">Aeromicrobium alkaliterrae</name>
    <dbReference type="NCBI Taxonomy" id="302168"/>
    <lineage>
        <taxon>Bacteria</taxon>
        <taxon>Bacillati</taxon>
        <taxon>Actinomycetota</taxon>
        <taxon>Actinomycetes</taxon>
        <taxon>Propionibacteriales</taxon>
        <taxon>Nocardioidaceae</taxon>
        <taxon>Aeromicrobium</taxon>
    </lineage>
</organism>
<dbReference type="Pfam" id="PF01451">
    <property type="entry name" value="LMWPc"/>
    <property type="match status" value="1"/>
</dbReference>
<evidence type="ECO:0000313" key="4">
    <source>
        <dbReference type="Proteomes" id="UP001501057"/>
    </source>
</evidence>
<protein>
    <recommendedName>
        <fullName evidence="1">protein-tyrosine-phosphatase</fullName>
        <ecNumber evidence="1">3.1.3.48</ecNumber>
    </recommendedName>
</protein>
<sequence length="181" mass="19725">MQHRFAVLAVCTANICRSPLIEMVLRDRLDPQHFEVASAGVRGWVDKPMDAMAAMELMRLGLTPGSFRSHPIDDYFVASAGLILTATTDHRSSILGGSPEALRRTFTLVEFAQLAATIEADDPESLVAEAARLRSRARGSLDVVDPFRRKPAVYRTVADQIDEACTTISTRLNALVATSAP</sequence>
<evidence type="ECO:0000256" key="1">
    <source>
        <dbReference type="ARBA" id="ARBA00013064"/>
    </source>
</evidence>
<dbReference type="InterPro" id="IPR036196">
    <property type="entry name" value="Ptyr_pPase_sf"/>
</dbReference>
<proteinExistence type="predicted"/>
<dbReference type="SMART" id="SM00226">
    <property type="entry name" value="LMWPc"/>
    <property type="match status" value="1"/>
</dbReference>
<feature type="domain" description="Phosphotyrosine protein phosphatase I" evidence="2">
    <location>
        <begin position="5"/>
        <end position="171"/>
    </location>
</feature>
<dbReference type="InterPro" id="IPR050438">
    <property type="entry name" value="LMW_PTPase"/>
</dbReference>
<keyword evidence="4" id="KW-1185">Reference proteome</keyword>
<comment type="caution">
    <text evidence="3">The sequence shown here is derived from an EMBL/GenBank/DDBJ whole genome shotgun (WGS) entry which is preliminary data.</text>
</comment>
<dbReference type="RefSeq" id="WP_344199579.1">
    <property type="nucleotide sequence ID" value="NZ_BAAAME010000003.1"/>
</dbReference>
<dbReference type="PANTHER" id="PTHR11717">
    <property type="entry name" value="LOW MOLECULAR WEIGHT PROTEIN TYROSINE PHOSPHATASE"/>
    <property type="match status" value="1"/>
</dbReference>
<evidence type="ECO:0000259" key="2">
    <source>
        <dbReference type="SMART" id="SM00226"/>
    </source>
</evidence>
<dbReference type="Proteomes" id="UP001501057">
    <property type="component" value="Unassembled WGS sequence"/>
</dbReference>
<dbReference type="EC" id="3.1.3.48" evidence="1"/>
<dbReference type="InterPro" id="IPR023485">
    <property type="entry name" value="Ptyr_pPase"/>
</dbReference>
<dbReference type="SUPFAM" id="SSF52788">
    <property type="entry name" value="Phosphotyrosine protein phosphatases I"/>
    <property type="match status" value="1"/>
</dbReference>
<dbReference type="EMBL" id="BAAAME010000003">
    <property type="protein sequence ID" value="GAA1735776.1"/>
    <property type="molecule type" value="Genomic_DNA"/>
</dbReference>
<evidence type="ECO:0000313" key="3">
    <source>
        <dbReference type="EMBL" id="GAA1735776.1"/>
    </source>
</evidence>
<reference evidence="3 4" key="1">
    <citation type="journal article" date="2019" name="Int. J. Syst. Evol. Microbiol.">
        <title>The Global Catalogue of Microorganisms (GCM) 10K type strain sequencing project: providing services to taxonomists for standard genome sequencing and annotation.</title>
        <authorList>
            <consortium name="The Broad Institute Genomics Platform"/>
            <consortium name="The Broad Institute Genome Sequencing Center for Infectious Disease"/>
            <person name="Wu L."/>
            <person name="Ma J."/>
        </authorList>
    </citation>
    <scope>NUCLEOTIDE SEQUENCE [LARGE SCALE GENOMIC DNA]</scope>
    <source>
        <strain evidence="3 4">JCM 13518</strain>
    </source>
</reference>
<dbReference type="Gene3D" id="3.40.50.2300">
    <property type="match status" value="1"/>
</dbReference>
<name>A0ABN2JQS8_9ACTN</name>
<dbReference type="PANTHER" id="PTHR11717:SF7">
    <property type="entry name" value="LOW MOLECULAR WEIGHT PHOSPHOTYROSINE PROTEIN PHOSPHATASE"/>
    <property type="match status" value="1"/>
</dbReference>
<gene>
    <name evidence="3" type="ORF">GCM10009710_15260</name>
</gene>
<accession>A0ABN2JQS8</accession>